<proteinExistence type="inferred from homology"/>
<dbReference type="PANTHER" id="PTHR10173:SF52">
    <property type="entry name" value="METHIONINE-R-SULFOXIDE REDUCTASE B1"/>
    <property type="match status" value="1"/>
</dbReference>
<keyword evidence="6" id="KW-1133">Transmembrane helix</keyword>
<comment type="catalytic activity">
    <reaction evidence="4 5">
        <text>L-methionyl-[protein] + [thioredoxin]-disulfide + H2O = L-methionyl-(R)-S-oxide-[protein] + [thioredoxin]-dithiol</text>
        <dbReference type="Rhea" id="RHEA:24164"/>
        <dbReference type="Rhea" id="RHEA-COMP:10698"/>
        <dbReference type="Rhea" id="RHEA-COMP:10700"/>
        <dbReference type="Rhea" id="RHEA-COMP:12313"/>
        <dbReference type="Rhea" id="RHEA-COMP:12314"/>
        <dbReference type="ChEBI" id="CHEBI:15377"/>
        <dbReference type="ChEBI" id="CHEBI:16044"/>
        <dbReference type="ChEBI" id="CHEBI:29950"/>
        <dbReference type="ChEBI" id="CHEBI:45764"/>
        <dbReference type="ChEBI" id="CHEBI:50058"/>
        <dbReference type="EC" id="1.8.4.12"/>
    </reaction>
</comment>
<evidence type="ECO:0000256" key="4">
    <source>
        <dbReference type="ARBA" id="ARBA00048488"/>
    </source>
</evidence>
<dbReference type="InterPro" id="IPR028427">
    <property type="entry name" value="Met_Sox_Rdtase_MsrB"/>
</dbReference>
<keyword evidence="3 5" id="KW-0560">Oxidoreductase</keyword>
<evidence type="ECO:0000313" key="8">
    <source>
        <dbReference type="EMBL" id="KAK7241171.1"/>
    </source>
</evidence>
<evidence type="ECO:0000256" key="6">
    <source>
        <dbReference type="SAM" id="Phobius"/>
    </source>
</evidence>
<reference evidence="8 9" key="1">
    <citation type="submission" date="2024-03" db="EMBL/GenBank/DDBJ databases">
        <title>Aureococcus anophagefferens CCMP1851 and Kratosvirus quantuckense: Draft genome of a second virus-susceptible host strain in the model system.</title>
        <authorList>
            <person name="Chase E."/>
            <person name="Truchon A.R."/>
            <person name="Schepens W."/>
            <person name="Wilhelm S.W."/>
        </authorList>
    </citation>
    <scope>NUCLEOTIDE SEQUENCE [LARGE SCALE GENOMIC DNA]</scope>
    <source>
        <strain evidence="8 9">CCMP1851</strain>
    </source>
</reference>
<gene>
    <name evidence="8" type="ORF">SO694_00051033</name>
</gene>
<evidence type="ECO:0000256" key="3">
    <source>
        <dbReference type="ARBA" id="ARBA00023002"/>
    </source>
</evidence>
<dbReference type="Pfam" id="PF01641">
    <property type="entry name" value="SelR"/>
    <property type="match status" value="1"/>
</dbReference>
<evidence type="ECO:0000256" key="5">
    <source>
        <dbReference type="RuleBase" id="RU365044"/>
    </source>
</evidence>
<keyword evidence="6" id="KW-0472">Membrane</keyword>
<evidence type="ECO:0000313" key="9">
    <source>
        <dbReference type="Proteomes" id="UP001363151"/>
    </source>
</evidence>
<dbReference type="SUPFAM" id="SSF51316">
    <property type="entry name" value="Mss4-like"/>
    <property type="match status" value="1"/>
</dbReference>
<dbReference type="InterPro" id="IPR002579">
    <property type="entry name" value="Met_Sox_Rdtase_MsrB_dom"/>
</dbReference>
<keyword evidence="6" id="KW-0812">Transmembrane</keyword>
<keyword evidence="5" id="KW-0862">Zinc</keyword>
<dbReference type="Gene3D" id="2.170.150.20">
    <property type="entry name" value="Peptide methionine sulfoxide reductase"/>
    <property type="match status" value="1"/>
</dbReference>
<sequence>MTRGDCDRLNATEPRFKAVCLRGGTEPPRSGKYDSKRTGDGAFRCACCGAPLFGSAAKFESGTGWPSFHSPYDASAITYAKDALIHTEVRCSRCDAHLGHVFGDGPKPTGLRYCINSACLALDAGTPSNIAGKGGLPWVCHWALMTALTILACFGVARALWRYWGFSLARAARRRAKTTPSLELAAGL</sequence>
<evidence type="ECO:0000256" key="2">
    <source>
        <dbReference type="ARBA" id="ARBA00012499"/>
    </source>
</evidence>
<dbReference type="EC" id="1.8.4.12" evidence="2 5"/>
<dbReference type="PROSITE" id="PS51790">
    <property type="entry name" value="MSRB"/>
    <property type="match status" value="1"/>
</dbReference>
<name>A0ABR1FYK1_AURAN</name>
<feature type="transmembrane region" description="Helical" evidence="6">
    <location>
        <begin position="142"/>
        <end position="161"/>
    </location>
</feature>
<keyword evidence="5" id="KW-0479">Metal-binding</keyword>
<protein>
    <recommendedName>
        <fullName evidence="2 5">Peptide-methionine (R)-S-oxide reductase</fullName>
        <ecNumber evidence="2 5">1.8.4.12</ecNumber>
    </recommendedName>
</protein>
<dbReference type="InterPro" id="IPR011057">
    <property type="entry name" value="Mss4-like_sf"/>
</dbReference>
<feature type="domain" description="MsrB" evidence="7">
    <location>
        <begin position="5"/>
        <end position="125"/>
    </location>
</feature>
<evidence type="ECO:0000256" key="1">
    <source>
        <dbReference type="ARBA" id="ARBA00007174"/>
    </source>
</evidence>
<dbReference type="Proteomes" id="UP001363151">
    <property type="component" value="Unassembled WGS sequence"/>
</dbReference>
<dbReference type="PANTHER" id="PTHR10173">
    <property type="entry name" value="METHIONINE SULFOXIDE REDUCTASE"/>
    <property type="match status" value="1"/>
</dbReference>
<dbReference type="EMBL" id="JBBJCI010000204">
    <property type="protein sequence ID" value="KAK7241171.1"/>
    <property type="molecule type" value="Genomic_DNA"/>
</dbReference>
<organism evidence="8 9">
    <name type="scientific">Aureococcus anophagefferens</name>
    <name type="common">Harmful bloom alga</name>
    <dbReference type="NCBI Taxonomy" id="44056"/>
    <lineage>
        <taxon>Eukaryota</taxon>
        <taxon>Sar</taxon>
        <taxon>Stramenopiles</taxon>
        <taxon>Ochrophyta</taxon>
        <taxon>Pelagophyceae</taxon>
        <taxon>Pelagomonadales</taxon>
        <taxon>Pelagomonadaceae</taxon>
        <taxon>Aureococcus</taxon>
    </lineage>
</organism>
<comment type="similarity">
    <text evidence="1 5">Belongs to the MsrB Met sulfoxide reductase family.</text>
</comment>
<keyword evidence="9" id="KW-1185">Reference proteome</keyword>
<comment type="cofactor">
    <cofactor evidence="5">
        <name>Zn(2+)</name>
        <dbReference type="ChEBI" id="CHEBI:29105"/>
    </cofactor>
    <text evidence="5">Binds 1 zinc ion per subunit.</text>
</comment>
<accession>A0ABR1FYK1</accession>
<evidence type="ECO:0000259" key="7">
    <source>
        <dbReference type="PROSITE" id="PS51790"/>
    </source>
</evidence>
<dbReference type="NCBIfam" id="TIGR00357">
    <property type="entry name" value="peptide-methionine (R)-S-oxide reductase MsrB"/>
    <property type="match status" value="1"/>
</dbReference>
<comment type="caution">
    <text evidence="8">The sequence shown here is derived from an EMBL/GenBank/DDBJ whole genome shotgun (WGS) entry which is preliminary data.</text>
</comment>